<dbReference type="PROSITE" id="PS51857">
    <property type="entry name" value="CSD_2"/>
    <property type="match status" value="1"/>
</dbReference>
<evidence type="ECO:0000256" key="1">
    <source>
        <dbReference type="ARBA" id="ARBA00004496"/>
    </source>
</evidence>
<dbReference type="InterPro" id="IPR002059">
    <property type="entry name" value="CSP_DNA-bd"/>
</dbReference>
<reference evidence="4" key="1">
    <citation type="submission" date="2018-06" db="EMBL/GenBank/DDBJ databases">
        <authorList>
            <person name="Zhirakovskaya E."/>
        </authorList>
    </citation>
    <scope>NUCLEOTIDE SEQUENCE</scope>
</reference>
<name>A0A3B1C588_9ZZZZ</name>
<dbReference type="Pfam" id="PF00313">
    <property type="entry name" value="CSD"/>
    <property type="match status" value="1"/>
</dbReference>
<dbReference type="CDD" id="cd04458">
    <property type="entry name" value="CSP_CDS"/>
    <property type="match status" value="1"/>
</dbReference>
<dbReference type="AlphaFoldDB" id="A0A3B1C588"/>
<keyword evidence="2" id="KW-0963">Cytoplasm</keyword>
<protein>
    <submittedName>
        <fullName evidence="4">Cold shock protein of CSP family</fullName>
    </submittedName>
</protein>
<evidence type="ECO:0000313" key="4">
    <source>
        <dbReference type="EMBL" id="VAX19008.1"/>
    </source>
</evidence>
<dbReference type="SMART" id="SM00357">
    <property type="entry name" value="CSP"/>
    <property type="match status" value="1"/>
</dbReference>
<dbReference type="PRINTS" id="PR00050">
    <property type="entry name" value="COLDSHOCK"/>
</dbReference>
<dbReference type="PANTHER" id="PTHR11544">
    <property type="entry name" value="COLD SHOCK DOMAIN CONTAINING PROTEINS"/>
    <property type="match status" value="1"/>
</dbReference>
<dbReference type="InterPro" id="IPR011129">
    <property type="entry name" value="CSD"/>
</dbReference>
<dbReference type="GO" id="GO:0003676">
    <property type="term" value="F:nucleic acid binding"/>
    <property type="evidence" value="ECO:0007669"/>
    <property type="project" value="InterPro"/>
</dbReference>
<proteinExistence type="predicted"/>
<dbReference type="InterPro" id="IPR019844">
    <property type="entry name" value="CSD_CS"/>
</dbReference>
<organism evidence="4">
    <name type="scientific">hydrothermal vent metagenome</name>
    <dbReference type="NCBI Taxonomy" id="652676"/>
    <lineage>
        <taxon>unclassified sequences</taxon>
        <taxon>metagenomes</taxon>
        <taxon>ecological metagenomes</taxon>
    </lineage>
</organism>
<evidence type="ECO:0000259" key="3">
    <source>
        <dbReference type="PROSITE" id="PS51857"/>
    </source>
</evidence>
<dbReference type="FunFam" id="2.40.50.140:FF:000006">
    <property type="entry name" value="Cold shock protein CspC"/>
    <property type="match status" value="1"/>
</dbReference>
<dbReference type="PROSITE" id="PS00352">
    <property type="entry name" value="CSD_1"/>
    <property type="match status" value="1"/>
</dbReference>
<dbReference type="InterPro" id="IPR012340">
    <property type="entry name" value="NA-bd_OB-fold"/>
</dbReference>
<gene>
    <name evidence="4" type="ORF">MNBD_NITROSPINAE04-599</name>
</gene>
<dbReference type="GO" id="GO:0005737">
    <property type="term" value="C:cytoplasm"/>
    <property type="evidence" value="ECO:0007669"/>
    <property type="project" value="UniProtKB-SubCell"/>
</dbReference>
<dbReference type="InterPro" id="IPR050181">
    <property type="entry name" value="Cold_shock_domain"/>
</dbReference>
<comment type="subcellular location">
    <subcellularLocation>
        <location evidence="1">Cytoplasm</location>
    </subcellularLocation>
</comment>
<dbReference type="SUPFAM" id="SSF50249">
    <property type="entry name" value="Nucleic acid-binding proteins"/>
    <property type="match status" value="1"/>
</dbReference>
<dbReference type="EMBL" id="UOGA01000142">
    <property type="protein sequence ID" value="VAX19008.1"/>
    <property type="molecule type" value="Genomic_DNA"/>
</dbReference>
<dbReference type="Gene3D" id="2.40.50.140">
    <property type="entry name" value="Nucleic acid-binding proteins"/>
    <property type="match status" value="1"/>
</dbReference>
<feature type="domain" description="CSD" evidence="3">
    <location>
        <begin position="87"/>
        <end position="152"/>
    </location>
</feature>
<accession>A0A3B1C588</accession>
<evidence type="ECO:0000256" key="2">
    <source>
        <dbReference type="ARBA" id="ARBA00022490"/>
    </source>
</evidence>
<sequence length="154" mass="17611">MAPSPEPINKIYKILLTWIEQFNKFTMGRFVEISGGYVNYRIAFSDWDRSADHPPAIVRAGYSIIHQPWRLKSALEAKVFWGGDKKMTKGRIKWFNNAKGYGFICEEGKNEDVFVHYTAIQGEGYKSLKNGEEVEFTTCEGEKGLHAQDVVKIV</sequence>